<keyword evidence="2" id="KW-1133">Transmembrane helix</keyword>
<organism evidence="3 4">
    <name type="scientific">Coprinopsis cinerea (strain Okayama-7 / 130 / ATCC MYA-4618 / FGSC 9003)</name>
    <name type="common">Inky cap fungus</name>
    <name type="synonym">Hormographiella aspergillata</name>
    <dbReference type="NCBI Taxonomy" id="240176"/>
    <lineage>
        <taxon>Eukaryota</taxon>
        <taxon>Fungi</taxon>
        <taxon>Dikarya</taxon>
        <taxon>Basidiomycota</taxon>
        <taxon>Agaricomycotina</taxon>
        <taxon>Agaricomycetes</taxon>
        <taxon>Agaricomycetidae</taxon>
        <taxon>Agaricales</taxon>
        <taxon>Agaricineae</taxon>
        <taxon>Psathyrellaceae</taxon>
        <taxon>Coprinopsis</taxon>
    </lineage>
</organism>
<gene>
    <name evidence="3" type="ORF">CC1G_09607</name>
</gene>
<dbReference type="GeneID" id="6006151"/>
<evidence type="ECO:0000256" key="2">
    <source>
        <dbReference type="SAM" id="Phobius"/>
    </source>
</evidence>
<dbReference type="eggNOG" id="ENOG502SJ8T">
    <property type="taxonomic scope" value="Eukaryota"/>
</dbReference>
<feature type="region of interest" description="Disordered" evidence="1">
    <location>
        <begin position="318"/>
        <end position="337"/>
    </location>
</feature>
<feature type="transmembrane region" description="Helical" evidence="2">
    <location>
        <begin position="142"/>
        <end position="167"/>
    </location>
</feature>
<evidence type="ECO:0000313" key="4">
    <source>
        <dbReference type="Proteomes" id="UP000001861"/>
    </source>
</evidence>
<feature type="transmembrane region" description="Helical" evidence="2">
    <location>
        <begin position="260"/>
        <end position="279"/>
    </location>
</feature>
<sequence>MSRLEHETDPAVQAEKDRQLMLFSLLGVFLGVWLYGIYVVLFARSVQIKLKKKSSETRPASVFFYSSILMFIIITVNTAFAIRRYAHAFTTFAYTTNEIPLMYLFDYTLWDNSGCVFMLNLLVWMADALAIYRCYLIWNDSLLVILFPSALLLVSIIINSITFSWFLDMTSVDSDLAMTLLKLVYPINISQNIVTTSLIAVRIYLQHRLSRKAGLNNLATTSSGVHLLTVMRIVIESAMLFTVQQIVMMILLYSGHMAEMIFHGTTAPTIGIIFLLISVRSYEAQRASQRPSTWDGEGTSWSREWSVATHRSTQTDIQFDPIGTATSSTPRQRKSNVQVIAIYDGEDGERSESDIGISDNGDHGELKLRTLGSGV</sequence>
<dbReference type="EMBL" id="AACS02000003">
    <property type="protein sequence ID" value="EAU92086.2"/>
    <property type="molecule type" value="Genomic_DNA"/>
</dbReference>
<feature type="transmembrane region" description="Helical" evidence="2">
    <location>
        <begin position="116"/>
        <end position="135"/>
    </location>
</feature>
<keyword evidence="2" id="KW-0812">Transmembrane</keyword>
<evidence type="ECO:0000256" key="1">
    <source>
        <dbReference type="SAM" id="MobiDB-lite"/>
    </source>
</evidence>
<keyword evidence="4" id="KW-1185">Reference proteome</keyword>
<feature type="compositionally biased region" description="Polar residues" evidence="1">
    <location>
        <begin position="324"/>
        <end position="337"/>
    </location>
</feature>
<name>A8N4C3_COPC7</name>
<dbReference type="KEGG" id="cci:CC1G_09607"/>
<dbReference type="AlphaFoldDB" id="A8N4C3"/>
<feature type="transmembrane region" description="Helical" evidence="2">
    <location>
        <begin position="233"/>
        <end position="254"/>
    </location>
</feature>
<dbReference type="VEuPathDB" id="FungiDB:CC1G_09607"/>
<comment type="caution">
    <text evidence="3">The sequence shown here is derived from an EMBL/GenBank/DDBJ whole genome shotgun (WGS) entry which is preliminary data.</text>
</comment>
<reference evidence="3 4" key="1">
    <citation type="journal article" date="2010" name="Proc. Natl. Acad. Sci. U.S.A.">
        <title>Insights into evolution of multicellular fungi from the assembled chromosomes of the mushroom Coprinopsis cinerea (Coprinus cinereus).</title>
        <authorList>
            <person name="Stajich J.E."/>
            <person name="Wilke S.K."/>
            <person name="Ahren D."/>
            <person name="Au C.H."/>
            <person name="Birren B.W."/>
            <person name="Borodovsky M."/>
            <person name="Burns C."/>
            <person name="Canback B."/>
            <person name="Casselton L.A."/>
            <person name="Cheng C.K."/>
            <person name="Deng J."/>
            <person name="Dietrich F.S."/>
            <person name="Fargo D.C."/>
            <person name="Farman M.L."/>
            <person name="Gathman A.C."/>
            <person name="Goldberg J."/>
            <person name="Guigo R."/>
            <person name="Hoegger P.J."/>
            <person name="Hooker J.B."/>
            <person name="Huggins A."/>
            <person name="James T.Y."/>
            <person name="Kamada T."/>
            <person name="Kilaru S."/>
            <person name="Kodira C."/>
            <person name="Kues U."/>
            <person name="Kupfer D."/>
            <person name="Kwan H.S."/>
            <person name="Lomsadze A."/>
            <person name="Li W."/>
            <person name="Lilly W.W."/>
            <person name="Ma L.J."/>
            <person name="Mackey A.J."/>
            <person name="Manning G."/>
            <person name="Martin F."/>
            <person name="Muraguchi H."/>
            <person name="Natvig D.O."/>
            <person name="Palmerini H."/>
            <person name="Ramesh M.A."/>
            <person name="Rehmeyer C.J."/>
            <person name="Roe B.A."/>
            <person name="Shenoy N."/>
            <person name="Stanke M."/>
            <person name="Ter-Hovhannisyan V."/>
            <person name="Tunlid A."/>
            <person name="Velagapudi R."/>
            <person name="Vision T.J."/>
            <person name="Zeng Q."/>
            <person name="Zolan M.E."/>
            <person name="Pukkila P.J."/>
        </authorList>
    </citation>
    <scope>NUCLEOTIDE SEQUENCE [LARGE SCALE GENOMIC DNA]</scope>
    <source>
        <strain evidence="4">Okayama-7 / 130 / ATCC MYA-4618 / FGSC 9003</strain>
    </source>
</reference>
<dbReference type="OMA" id="WDSFANS"/>
<dbReference type="OrthoDB" id="3346544at2759"/>
<feature type="transmembrane region" description="Helical" evidence="2">
    <location>
        <begin position="62"/>
        <end position="82"/>
    </location>
</feature>
<dbReference type="HOGENOM" id="CLU_044614_1_2_1"/>
<evidence type="ECO:0000313" key="3">
    <source>
        <dbReference type="EMBL" id="EAU92086.2"/>
    </source>
</evidence>
<dbReference type="InParanoid" id="A8N4C3"/>
<accession>A8N4C3</accession>
<proteinExistence type="predicted"/>
<dbReference type="Proteomes" id="UP000001861">
    <property type="component" value="Unassembled WGS sequence"/>
</dbReference>
<feature type="transmembrane region" description="Helical" evidence="2">
    <location>
        <begin position="187"/>
        <end position="205"/>
    </location>
</feature>
<feature type="transmembrane region" description="Helical" evidence="2">
    <location>
        <begin position="20"/>
        <end position="41"/>
    </location>
</feature>
<keyword evidence="2" id="KW-0472">Membrane</keyword>
<protein>
    <recommendedName>
        <fullName evidence="5">Integral membrane protein</fullName>
    </recommendedName>
</protein>
<dbReference type="RefSeq" id="XP_001829718.2">
    <property type="nucleotide sequence ID" value="XM_001829666.2"/>
</dbReference>
<evidence type="ECO:0008006" key="5">
    <source>
        <dbReference type="Google" id="ProtNLM"/>
    </source>
</evidence>